<dbReference type="Gene3D" id="1.10.1330.10">
    <property type="entry name" value="Dockerin domain"/>
    <property type="match status" value="1"/>
</dbReference>
<feature type="compositionally biased region" description="Pro residues" evidence="1">
    <location>
        <begin position="869"/>
        <end position="887"/>
    </location>
</feature>
<feature type="transmembrane region" description="Helical" evidence="2">
    <location>
        <begin position="14"/>
        <end position="31"/>
    </location>
</feature>
<protein>
    <submittedName>
        <fullName evidence="4">Carbohydrate-binding protein</fullName>
    </submittedName>
</protein>
<comment type="caution">
    <text evidence="4">The sequence shown here is derived from an EMBL/GenBank/DDBJ whole genome shotgun (WGS) entry which is preliminary data.</text>
</comment>
<dbReference type="Proteomes" id="UP000034543">
    <property type="component" value="Unassembled WGS sequence"/>
</dbReference>
<keyword evidence="2" id="KW-0472">Membrane</keyword>
<feature type="region of interest" description="Disordered" evidence="1">
    <location>
        <begin position="867"/>
        <end position="887"/>
    </location>
</feature>
<dbReference type="InterPro" id="IPR036439">
    <property type="entry name" value="Dockerin_dom_sf"/>
</dbReference>
<name>A0A0G1ELG3_9BACT</name>
<evidence type="ECO:0000256" key="2">
    <source>
        <dbReference type="SAM" id="Phobius"/>
    </source>
</evidence>
<keyword evidence="2" id="KW-1133">Transmembrane helix</keyword>
<dbReference type="PATRIC" id="fig|1618436.3.peg.1269"/>
<evidence type="ECO:0000259" key="3">
    <source>
        <dbReference type="Pfam" id="PF13810"/>
    </source>
</evidence>
<evidence type="ECO:0000313" key="5">
    <source>
        <dbReference type="Proteomes" id="UP000034543"/>
    </source>
</evidence>
<dbReference type="SUPFAM" id="SSF63446">
    <property type="entry name" value="Type I dockerin domain"/>
    <property type="match status" value="1"/>
</dbReference>
<feature type="region of interest" description="Disordered" evidence="1">
    <location>
        <begin position="538"/>
        <end position="561"/>
    </location>
</feature>
<gene>
    <name evidence="4" type="ORF">UV59_C0030G0019</name>
</gene>
<evidence type="ECO:0000256" key="1">
    <source>
        <dbReference type="SAM" id="MobiDB-lite"/>
    </source>
</evidence>
<keyword evidence="2" id="KW-0812">Transmembrane</keyword>
<dbReference type="GO" id="GO:0000272">
    <property type="term" value="P:polysaccharide catabolic process"/>
    <property type="evidence" value="ECO:0007669"/>
    <property type="project" value="InterPro"/>
</dbReference>
<dbReference type="STRING" id="1618436.UV59_C0030G0019"/>
<accession>A0A0G1ELG3</accession>
<sequence>MLAWDNLRRSHKKGVFIACLVVAVATSLFIFKHFNYQKTKPEVKAASTSVPDKSRQYNMPVLVLRYFPTDPLDGTKLDSQITGVDASLGDIRAHVDNIKNGTVDALQEGSKFHGYKDPSAQAGLHYSFIDDKEYLTSLSPGDVVSGGCCYTSAPTVTILGGGGTGASATATITGGKVSAVTVTNGGSGYTSVPSVTFTGGGGRYASAMAIVSGGAVESISLFHYPDYASMMNSINICDYVDNLGLKEVWLFGYHWGPIALAESYMAGPYGNIANSYPVSGMPICSKTYYLYNYNYGRGTNEAVHNHGHQIGVMMKRVGDPMYENNFIGPFTTYGSNDGSGADFHRCGWTHTPPNTGWEYDYTNTRFSWTDCEDWNPLGTGEKVNVNCERWACVETRYQVWRWQNMPGLNNPNPELSNWWDFIGDFDNAKATAEKLYYPTPTPTPTPRPTTDTDGDGFTDYVESYMGTDVNLACGADAWPPDFNNDGLVDNADQTLVIFHYGSSVGSAGYDRRYDLDADEIISILDLILVEDYFGATCASSSPSPSPSIGGKEIGPDGNNSTQNVDVCGADLGSMFDWNGRVYIVFGDTFGCPLSSTPTNWRSNTLAYTTDANPSDGITFDGWILGADGKAKEIIPNDAGPLTETAIPTYGVSVGSTGYLYYFEGTISPSWSCNYSSVAKSTDGGQNWTKLTGLKWNPGNFNQVAIYKKDGYVYLFGIPCGRAGGAKLMRVLEGSIENKAAYEYVTGYDASQNPIWTAGAESSAVTVVPAPVGELSVRWDNYLGQYIMMYLRDVSPYTIEYRSAPNLWGPWGDPQEVVTGATYPCLYAPYMRERYEEGDGQTVYFRMSRFCSGFNPYSTYWMKTTLSGPSPTPTPGPTPTPLPTPTPPPPIAGDPSLLTATASCNGANPVINFSWQDNSNYESGFWLDISRDPFNGPSNTSKSPSVWGVKGVYRIDNESSDIGIPVQFVWDNGALSLTGGRLDSGDSDSTAGGNQFAPQAGATYFWRVKAFNFGQGTNHIYPGSSASPPGQSTTAANCP</sequence>
<feature type="domain" description="DUF4185" evidence="3">
    <location>
        <begin position="558"/>
        <end position="862"/>
    </location>
</feature>
<dbReference type="Pfam" id="PF13810">
    <property type="entry name" value="DUF4185"/>
    <property type="match status" value="1"/>
</dbReference>
<reference evidence="4 5" key="1">
    <citation type="journal article" date="2015" name="Nature">
        <title>rRNA introns, odd ribosomes, and small enigmatic genomes across a large radiation of phyla.</title>
        <authorList>
            <person name="Brown C.T."/>
            <person name="Hug L.A."/>
            <person name="Thomas B.C."/>
            <person name="Sharon I."/>
            <person name="Castelle C.J."/>
            <person name="Singh A."/>
            <person name="Wilkins M.J."/>
            <person name="Williams K.H."/>
            <person name="Banfield J.F."/>
        </authorList>
    </citation>
    <scope>NUCLEOTIDE SEQUENCE [LARGE SCALE GENOMIC DNA]</scope>
</reference>
<dbReference type="CDD" id="cd14254">
    <property type="entry name" value="Dockerin_II"/>
    <property type="match status" value="1"/>
</dbReference>
<dbReference type="InterPro" id="IPR025442">
    <property type="entry name" value="DUF4185"/>
</dbReference>
<evidence type="ECO:0000313" key="4">
    <source>
        <dbReference type="EMBL" id="KKS83891.1"/>
    </source>
</evidence>
<proteinExistence type="predicted"/>
<organism evidence="4 5">
    <name type="scientific">Candidatus Gottesmanbacteria bacterium GW2011_GWA1_43_11</name>
    <dbReference type="NCBI Taxonomy" id="1618436"/>
    <lineage>
        <taxon>Bacteria</taxon>
        <taxon>Candidatus Gottesmaniibacteriota</taxon>
    </lineage>
</organism>
<dbReference type="AlphaFoldDB" id="A0A0G1ELG3"/>
<dbReference type="EMBL" id="LCFB01000030">
    <property type="protein sequence ID" value="KKS83891.1"/>
    <property type="molecule type" value="Genomic_DNA"/>
</dbReference>